<proteinExistence type="predicted"/>
<dbReference type="Proteomes" id="UP001445335">
    <property type="component" value="Unassembled WGS sequence"/>
</dbReference>
<protein>
    <recommendedName>
        <fullName evidence="1">DUF7811 domain-containing protein</fullName>
    </recommendedName>
</protein>
<keyword evidence="3" id="KW-1185">Reference proteome</keyword>
<dbReference type="InterPro" id="IPR056713">
    <property type="entry name" value="DUF7811"/>
</dbReference>
<accession>A0AAW1S1R5</accession>
<comment type="caution">
    <text evidence="2">The sequence shown here is derived from an EMBL/GenBank/DDBJ whole genome shotgun (WGS) entry which is preliminary data.</text>
</comment>
<evidence type="ECO:0000313" key="3">
    <source>
        <dbReference type="Proteomes" id="UP001445335"/>
    </source>
</evidence>
<reference evidence="2 3" key="1">
    <citation type="journal article" date="2024" name="Nat. Commun.">
        <title>Phylogenomics reveals the evolutionary origins of lichenization in chlorophyte algae.</title>
        <authorList>
            <person name="Puginier C."/>
            <person name="Libourel C."/>
            <person name="Otte J."/>
            <person name="Skaloud P."/>
            <person name="Haon M."/>
            <person name="Grisel S."/>
            <person name="Petersen M."/>
            <person name="Berrin J.G."/>
            <person name="Delaux P.M."/>
            <person name="Dal Grande F."/>
            <person name="Keller J."/>
        </authorList>
    </citation>
    <scope>NUCLEOTIDE SEQUENCE [LARGE SCALE GENOMIC DNA]</scope>
    <source>
        <strain evidence="2 3">SAG 245.80</strain>
    </source>
</reference>
<name>A0AAW1S1R5_9CHLO</name>
<dbReference type="Pfam" id="PF25103">
    <property type="entry name" value="DUF7811"/>
    <property type="match status" value="1"/>
</dbReference>
<dbReference type="PANTHER" id="PTHR36739:SF1">
    <property type="entry name" value="D-TAGATOSE-1,6-BISPHOSPHATE ALDOLASE SUBUNIT"/>
    <property type="match status" value="1"/>
</dbReference>
<gene>
    <name evidence="2" type="ORF">WJX81_007039</name>
</gene>
<dbReference type="PANTHER" id="PTHR36739">
    <property type="entry name" value="D-TAGATOSE-1,6-BISPHOSPHATE ALDOLASE SUBUNIT"/>
    <property type="match status" value="1"/>
</dbReference>
<evidence type="ECO:0000313" key="2">
    <source>
        <dbReference type="EMBL" id="KAK9839522.1"/>
    </source>
</evidence>
<sequence length="153" mass="16570">MRTALLGDSGEFSFEDGATSADQVVTFFTADGIVQLPSYGHRRGSSQEQGLCLGATFFVQATNGLDPTRRLHVLGYCRCVASLSEVVEAAVLQRGGEVFWQDLRVHSGLHESLRMTVAIPLLNGVPPESEYLRSAIATGGGFVKKVATVWNFY</sequence>
<dbReference type="EMBL" id="JALJOU010000016">
    <property type="protein sequence ID" value="KAK9839522.1"/>
    <property type="molecule type" value="Genomic_DNA"/>
</dbReference>
<dbReference type="AlphaFoldDB" id="A0AAW1S1R5"/>
<feature type="domain" description="DUF7811" evidence="1">
    <location>
        <begin position="43"/>
        <end position="153"/>
    </location>
</feature>
<evidence type="ECO:0000259" key="1">
    <source>
        <dbReference type="Pfam" id="PF25103"/>
    </source>
</evidence>
<organism evidence="2 3">
    <name type="scientific">Elliptochloris bilobata</name>
    <dbReference type="NCBI Taxonomy" id="381761"/>
    <lineage>
        <taxon>Eukaryota</taxon>
        <taxon>Viridiplantae</taxon>
        <taxon>Chlorophyta</taxon>
        <taxon>core chlorophytes</taxon>
        <taxon>Trebouxiophyceae</taxon>
        <taxon>Trebouxiophyceae incertae sedis</taxon>
        <taxon>Elliptochloris clade</taxon>
        <taxon>Elliptochloris</taxon>
    </lineage>
</organism>